<protein>
    <submittedName>
        <fullName evidence="1">Uncharacterized protein</fullName>
    </submittedName>
</protein>
<dbReference type="EMBL" id="VSRR010023914">
    <property type="protein sequence ID" value="MPC65845.1"/>
    <property type="molecule type" value="Genomic_DNA"/>
</dbReference>
<dbReference type="Proteomes" id="UP000324222">
    <property type="component" value="Unassembled WGS sequence"/>
</dbReference>
<proteinExistence type="predicted"/>
<sequence length="71" mass="8301">MEVREKRNSVDLWPNYSQLQLVIRKYLQRLQNLPLSPHPLVIPSSPQMYIELVSVSLVSARVDGWRERGRG</sequence>
<organism evidence="1 2">
    <name type="scientific">Portunus trituberculatus</name>
    <name type="common">Swimming crab</name>
    <name type="synonym">Neptunus trituberculatus</name>
    <dbReference type="NCBI Taxonomy" id="210409"/>
    <lineage>
        <taxon>Eukaryota</taxon>
        <taxon>Metazoa</taxon>
        <taxon>Ecdysozoa</taxon>
        <taxon>Arthropoda</taxon>
        <taxon>Crustacea</taxon>
        <taxon>Multicrustacea</taxon>
        <taxon>Malacostraca</taxon>
        <taxon>Eumalacostraca</taxon>
        <taxon>Eucarida</taxon>
        <taxon>Decapoda</taxon>
        <taxon>Pleocyemata</taxon>
        <taxon>Brachyura</taxon>
        <taxon>Eubrachyura</taxon>
        <taxon>Portunoidea</taxon>
        <taxon>Portunidae</taxon>
        <taxon>Portuninae</taxon>
        <taxon>Portunus</taxon>
    </lineage>
</organism>
<comment type="caution">
    <text evidence="1">The sequence shown here is derived from an EMBL/GenBank/DDBJ whole genome shotgun (WGS) entry which is preliminary data.</text>
</comment>
<gene>
    <name evidence="1" type="ORF">E2C01_059981</name>
</gene>
<reference evidence="1 2" key="1">
    <citation type="submission" date="2019-05" db="EMBL/GenBank/DDBJ databases">
        <title>Another draft genome of Portunus trituberculatus and its Hox gene families provides insights of decapod evolution.</title>
        <authorList>
            <person name="Jeong J.-H."/>
            <person name="Song I."/>
            <person name="Kim S."/>
            <person name="Choi T."/>
            <person name="Kim D."/>
            <person name="Ryu S."/>
            <person name="Kim W."/>
        </authorList>
    </citation>
    <scope>NUCLEOTIDE SEQUENCE [LARGE SCALE GENOMIC DNA]</scope>
    <source>
        <tissue evidence="1">Muscle</tissue>
    </source>
</reference>
<evidence type="ECO:0000313" key="2">
    <source>
        <dbReference type="Proteomes" id="UP000324222"/>
    </source>
</evidence>
<accession>A0A5B7H832</accession>
<keyword evidence="2" id="KW-1185">Reference proteome</keyword>
<name>A0A5B7H832_PORTR</name>
<dbReference type="AlphaFoldDB" id="A0A5B7H832"/>
<evidence type="ECO:0000313" key="1">
    <source>
        <dbReference type="EMBL" id="MPC65845.1"/>
    </source>
</evidence>